<dbReference type="PANTHER" id="PTHR43780">
    <property type="entry name" value="1-AMINOCYCLOPROPANE-1-CARBOXYLATE DEAMINASE-RELATED"/>
    <property type="match status" value="1"/>
</dbReference>
<reference evidence="7 8" key="1">
    <citation type="submission" date="2007-01" db="EMBL/GenBank/DDBJ databases">
        <title>Complete sequence of Psychromonas ingrahamii 37.</title>
        <authorList>
            <consortium name="US DOE Joint Genome Institute"/>
            <person name="Copeland A."/>
            <person name="Lucas S."/>
            <person name="Lapidus A."/>
            <person name="Barry K."/>
            <person name="Detter J.C."/>
            <person name="Glavina del Rio T."/>
            <person name="Hammon N."/>
            <person name="Israni S."/>
            <person name="Dalin E."/>
            <person name="Tice H."/>
            <person name="Pitluck S."/>
            <person name="Thompson L.S."/>
            <person name="Brettin T."/>
            <person name="Bruce D."/>
            <person name="Han C."/>
            <person name="Tapia R."/>
            <person name="Schmutz J."/>
            <person name="Larimer F."/>
            <person name="Land M."/>
            <person name="Hauser L."/>
            <person name="Kyrpides N."/>
            <person name="Ivanova N."/>
            <person name="Staley J."/>
            <person name="Richardson P."/>
        </authorList>
    </citation>
    <scope>NUCLEOTIDE SEQUENCE [LARGE SCALE GENOMIC DNA]</scope>
    <source>
        <strain evidence="7 8">37</strain>
    </source>
</reference>
<dbReference type="HOGENOM" id="CLU_048897_0_0_6"/>
<dbReference type="RefSeq" id="WP_011771287.1">
    <property type="nucleotide sequence ID" value="NC_008709.1"/>
</dbReference>
<evidence type="ECO:0000256" key="2">
    <source>
        <dbReference type="ARBA" id="ARBA00008639"/>
    </source>
</evidence>
<dbReference type="STRING" id="357804.Ping_3031"/>
<dbReference type="Proteomes" id="UP000000639">
    <property type="component" value="Chromosome"/>
</dbReference>
<dbReference type="InterPro" id="IPR027278">
    <property type="entry name" value="ACCD_DCysDesulf"/>
</dbReference>
<dbReference type="PIRSF" id="PIRSF006278">
    <property type="entry name" value="ACCD_DCysDesulf"/>
    <property type="match status" value="1"/>
</dbReference>
<dbReference type="KEGG" id="pin:Ping_3031"/>
<keyword evidence="8" id="KW-1185">Reference proteome</keyword>
<proteinExistence type="inferred from homology"/>
<dbReference type="GO" id="GO:0019148">
    <property type="term" value="F:D-cysteine desulfhydrase activity"/>
    <property type="evidence" value="ECO:0007669"/>
    <property type="project" value="TreeGrafter"/>
</dbReference>
<feature type="active site" description="Nucleophile" evidence="4">
    <location>
        <position position="90"/>
    </location>
</feature>
<feature type="domain" description="Tryptophan synthase beta chain-like PALP" evidence="6">
    <location>
        <begin position="28"/>
        <end position="317"/>
    </location>
</feature>
<gene>
    <name evidence="7" type="ordered locus">Ping_3031</name>
</gene>
<dbReference type="eggNOG" id="COG2515">
    <property type="taxonomic scope" value="Bacteria"/>
</dbReference>
<dbReference type="SUPFAM" id="SSF53686">
    <property type="entry name" value="Tryptophan synthase beta subunit-like PLP-dependent enzymes"/>
    <property type="match status" value="1"/>
</dbReference>
<evidence type="ECO:0000256" key="1">
    <source>
        <dbReference type="ARBA" id="ARBA00001933"/>
    </source>
</evidence>
<dbReference type="PANTHER" id="PTHR43780:SF2">
    <property type="entry name" value="1-AMINOCYCLOPROPANE-1-CARBOXYLATE DEAMINASE-RELATED"/>
    <property type="match status" value="1"/>
</dbReference>
<dbReference type="EMBL" id="CP000510">
    <property type="protein sequence ID" value="ABM04733.1"/>
    <property type="molecule type" value="Genomic_DNA"/>
</dbReference>
<feature type="modified residue" description="N6-(pyridoxal phosphate)lysine" evidence="5">
    <location>
        <position position="63"/>
    </location>
</feature>
<comment type="similarity">
    <text evidence="2">Belongs to the ACC deaminase/D-cysteine desulfhydrase family.</text>
</comment>
<evidence type="ECO:0000313" key="7">
    <source>
        <dbReference type="EMBL" id="ABM04733.1"/>
    </source>
</evidence>
<keyword evidence="3 5" id="KW-0663">Pyridoxal phosphate</keyword>
<comment type="cofactor">
    <cofactor evidence="1">
        <name>pyridoxal 5'-phosphate</name>
        <dbReference type="ChEBI" id="CHEBI:597326"/>
    </cofactor>
</comment>
<evidence type="ECO:0000256" key="3">
    <source>
        <dbReference type="ARBA" id="ARBA00022898"/>
    </source>
</evidence>
<evidence type="ECO:0000313" key="8">
    <source>
        <dbReference type="Proteomes" id="UP000000639"/>
    </source>
</evidence>
<dbReference type="Pfam" id="PF00291">
    <property type="entry name" value="PALP"/>
    <property type="match status" value="1"/>
</dbReference>
<evidence type="ECO:0000256" key="5">
    <source>
        <dbReference type="PIRSR" id="PIRSR006278-2"/>
    </source>
</evidence>
<dbReference type="InterPro" id="IPR036052">
    <property type="entry name" value="TrpB-like_PALP_sf"/>
</dbReference>
<accession>A1SZ18</accession>
<name>A1SZ18_PSYIN</name>
<dbReference type="AlphaFoldDB" id="A1SZ18"/>
<evidence type="ECO:0000259" key="6">
    <source>
        <dbReference type="Pfam" id="PF00291"/>
    </source>
</evidence>
<dbReference type="Gene3D" id="3.40.50.1100">
    <property type="match status" value="2"/>
</dbReference>
<dbReference type="InterPro" id="IPR001926">
    <property type="entry name" value="TrpB-like_PALP"/>
</dbReference>
<protein>
    <submittedName>
        <fullName evidence="7">Pyridoxal-5'-phosphate-dependent enzyme, beta subunit</fullName>
    </submittedName>
</protein>
<sequence length="336" mass="37737">MHPPQNQSQDQASNGLQQLEKKMQSIIAPSPLQKIEHPLLDFWQLTLSVKRDDLLHPAISGNKWRKLKYNLLEARRQQVDHIISFGGAYSNHIHALAAAGFYFGFKTTAIIRGESWYANNPTLKQALAWGMELQFVTRQEYKQRAEPAYLQSLQSAYPNAFIVPEGGSNRFALRGVIEALQEIQQQASVTVDHIITATGSGSTLAGLVAGIAQSQRQPKVTGIAVLKNAHYLNQEIALLLQQAKINNKNNWRLQTEFHHGGYAKVPLELNHFCEQFSLQTGIPVEPIYTGKMFYGLFKLIEQGYFNRGEHIVALHTGGLQGLDGLKENRKERTDLT</sequence>
<evidence type="ECO:0000256" key="4">
    <source>
        <dbReference type="PIRSR" id="PIRSR006278-1"/>
    </source>
</evidence>
<organism evidence="7 8">
    <name type="scientific">Psychromonas ingrahamii (strain DSM 17664 / CCUG 51855 / 37)</name>
    <dbReference type="NCBI Taxonomy" id="357804"/>
    <lineage>
        <taxon>Bacteria</taxon>
        <taxon>Pseudomonadati</taxon>
        <taxon>Pseudomonadota</taxon>
        <taxon>Gammaproteobacteria</taxon>
        <taxon>Alteromonadales</taxon>
        <taxon>Psychromonadaceae</taxon>
        <taxon>Psychromonas</taxon>
    </lineage>
</organism>